<evidence type="ECO:0000256" key="7">
    <source>
        <dbReference type="SAM" id="MobiDB-lite"/>
    </source>
</evidence>
<evidence type="ECO:0000256" key="3">
    <source>
        <dbReference type="ARBA" id="ARBA00022618"/>
    </source>
</evidence>
<keyword evidence="4" id="KW-0378">Hydrolase</keyword>
<evidence type="ECO:0000259" key="9">
    <source>
        <dbReference type="PROSITE" id="PS50056"/>
    </source>
</evidence>
<dbReference type="Pfam" id="PF14671">
    <property type="entry name" value="DSPn"/>
    <property type="match status" value="1"/>
</dbReference>
<dbReference type="Pfam" id="PF00782">
    <property type="entry name" value="DSPc"/>
    <property type="match status" value="1"/>
</dbReference>
<dbReference type="InterPro" id="IPR029021">
    <property type="entry name" value="Prot-tyrosine_phosphatase-like"/>
</dbReference>
<evidence type="ECO:0000259" key="8">
    <source>
        <dbReference type="PROSITE" id="PS50054"/>
    </source>
</evidence>
<dbReference type="InterPro" id="IPR020422">
    <property type="entry name" value="TYR_PHOSPHATASE_DUAL_dom"/>
</dbReference>
<dbReference type="InterPro" id="IPR000340">
    <property type="entry name" value="Dual-sp_phosphatase_cat-dom"/>
</dbReference>
<evidence type="ECO:0000256" key="6">
    <source>
        <dbReference type="ARBA" id="ARBA00023306"/>
    </source>
</evidence>
<evidence type="ECO:0000256" key="5">
    <source>
        <dbReference type="ARBA" id="ARBA00022912"/>
    </source>
</evidence>
<name>A0ABR1FGB5_AURAN</name>
<feature type="domain" description="Tyrosine specific protein phosphatases" evidence="9">
    <location>
        <begin position="253"/>
        <end position="315"/>
    </location>
</feature>
<feature type="compositionally biased region" description="Basic and acidic residues" evidence="7">
    <location>
        <begin position="344"/>
        <end position="358"/>
    </location>
</feature>
<feature type="region of interest" description="Disordered" evidence="7">
    <location>
        <begin position="332"/>
        <end position="377"/>
    </location>
</feature>
<organism evidence="10 11">
    <name type="scientific">Aureococcus anophagefferens</name>
    <name type="common">Harmful bloom alga</name>
    <dbReference type="NCBI Taxonomy" id="44056"/>
    <lineage>
        <taxon>Eukaryota</taxon>
        <taxon>Sar</taxon>
        <taxon>Stramenopiles</taxon>
        <taxon>Ochrophyta</taxon>
        <taxon>Pelagophyceae</taxon>
        <taxon>Pelagomonadales</taxon>
        <taxon>Pelagomonadaceae</taxon>
        <taxon>Aureococcus</taxon>
    </lineage>
</organism>
<reference evidence="10 11" key="1">
    <citation type="submission" date="2024-03" db="EMBL/GenBank/DDBJ databases">
        <title>Aureococcus anophagefferens CCMP1851 and Kratosvirus quantuckense: Draft genome of a second virus-susceptible host strain in the model system.</title>
        <authorList>
            <person name="Chase E."/>
            <person name="Truchon A.R."/>
            <person name="Schepens W."/>
            <person name="Wilhelm S.W."/>
        </authorList>
    </citation>
    <scope>NUCLEOTIDE SEQUENCE [LARGE SCALE GENOMIC DNA]</scope>
    <source>
        <strain evidence="10 11">CCMP1851</strain>
    </source>
</reference>
<dbReference type="InterPro" id="IPR016130">
    <property type="entry name" value="Tyr_Pase_AS"/>
</dbReference>
<dbReference type="InterPro" id="IPR044506">
    <property type="entry name" value="CDC14_C"/>
</dbReference>
<comment type="similarity">
    <text evidence="1">Belongs to the protein-tyrosine phosphatase family. Non-receptor class CDC14 subfamily.</text>
</comment>
<evidence type="ECO:0000256" key="2">
    <source>
        <dbReference type="ARBA" id="ARBA00013064"/>
    </source>
</evidence>
<dbReference type="EC" id="3.1.3.48" evidence="2"/>
<protein>
    <recommendedName>
        <fullName evidence="2">protein-tyrosine-phosphatase</fullName>
        <ecNumber evidence="2">3.1.3.48</ecNumber>
    </recommendedName>
</protein>
<dbReference type="EMBL" id="JBBJCI010000439">
    <property type="protein sequence ID" value="KAK7230275.1"/>
    <property type="molecule type" value="Genomic_DNA"/>
</dbReference>
<dbReference type="SUPFAM" id="SSF52799">
    <property type="entry name" value="(Phosphotyrosine protein) phosphatases II"/>
    <property type="match status" value="2"/>
</dbReference>
<evidence type="ECO:0000256" key="4">
    <source>
        <dbReference type="ARBA" id="ARBA00022801"/>
    </source>
</evidence>
<dbReference type="PROSITE" id="PS50054">
    <property type="entry name" value="TYR_PHOSPHATASE_DUAL"/>
    <property type="match status" value="1"/>
</dbReference>
<evidence type="ECO:0000313" key="11">
    <source>
        <dbReference type="Proteomes" id="UP001363151"/>
    </source>
</evidence>
<dbReference type="PROSITE" id="PS50056">
    <property type="entry name" value="TYR_PHOSPHATASE_2"/>
    <property type="match status" value="1"/>
</dbReference>
<comment type="caution">
    <text evidence="10">The sequence shown here is derived from an EMBL/GenBank/DDBJ whole genome shotgun (WGS) entry which is preliminary data.</text>
</comment>
<dbReference type="InterPro" id="IPR050561">
    <property type="entry name" value="PTP"/>
</dbReference>
<dbReference type="InterPro" id="IPR029260">
    <property type="entry name" value="DSPn"/>
</dbReference>
<dbReference type="Proteomes" id="UP001363151">
    <property type="component" value="Unassembled WGS sequence"/>
</dbReference>
<dbReference type="PROSITE" id="PS00383">
    <property type="entry name" value="TYR_PHOSPHATASE_1"/>
    <property type="match status" value="1"/>
</dbReference>
<keyword evidence="3" id="KW-0132">Cell division</keyword>
<dbReference type="CDD" id="cd14499">
    <property type="entry name" value="CDC14_C"/>
    <property type="match status" value="1"/>
</dbReference>
<dbReference type="CDD" id="cd17657">
    <property type="entry name" value="CDC14_N"/>
    <property type="match status" value="1"/>
</dbReference>
<proteinExistence type="inferred from homology"/>
<dbReference type="InterPro" id="IPR000387">
    <property type="entry name" value="Tyr_Pase_dom"/>
</dbReference>
<dbReference type="PANTHER" id="PTHR23339">
    <property type="entry name" value="TYROSINE SPECIFIC PROTEIN PHOSPHATASE AND DUAL SPECIFICITY PROTEIN PHOSPHATASE"/>
    <property type="match status" value="1"/>
</dbReference>
<gene>
    <name evidence="10" type="primary">CDC14A</name>
    <name evidence="10" type="ORF">SO694_00186010</name>
</gene>
<dbReference type="SMART" id="SM00195">
    <property type="entry name" value="DSPc"/>
    <property type="match status" value="1"/>
</dbReference>
<sequence length="377" mass="42789">MRNSSSSPVNGAAILPNRLYYVAVRDGFSIDDTLVYWNFFLDFGPLNLGQLYRFCTMLNAKLQSPELRDKVIYYYSSSHPHARANAAFLMGAWQVLYLGRSPEDAWKPLGDYGPDYPPFHDASPCACTYDVTVLHCLKGLHKARRFNFFNFDAFDLAEYEHFEAVENGDLNWIVEGKFFAFAGPHDRNRSSNLDGYQTLAPEDYATYFQRKNVGLIVRLNKPYYNKSKFIQMGADHIDLYYLDGSNPPMRILKKFLAVAEQATGAIGVHCKAGLGRTGTCIGCYCMKHYKFTAAEIIGWMRICRPGSVIGPQQHFMQEMEQTLWQEGDLYRMHKGAPNTGPRPPSRDFHEKQAADADGGRPSFAEGRQLPTDCLSFH</sequence>
<accession>A0ABR1FGB5</accession>
<evidence type="ECO:0000313" key="10">
    <source>
        <dbReference type="EMBL" id="KAK7230275.1"/>
    </source>
</evidence>
<evidence type="ECO:0000256" key="1">
    <source>
        <dbReference type="ARBA" id="ARBA00007315"/>
    </source>
</evidence>
<feature type="domain" description="Tyrosine-protein phosphatase" evidence="8">
    <location>
        <begin position="168"/>
        <end position="328"/>
    </location>
</feature>
<keyword evidence="11" id="KW-1185">Reference proteome</keyword>
<dbReference type="Gene3D" id="3.90.190.10">
    <property type="entry name" value="Protein tyrosine phosphatase superfamily"/>
    <property type="match status" value="2"/>
</dbReference>
<keyword evidence="5" id="KW-0904">Protein phosphatase</keyword>
<keyword evidence="6" id="KW-0131">Cell cycle</keyword>